<name>A0A9I9EC07_CUCME</name>
<sequence length="47" mass="5061">FSLIKSPQISLLGARGSIVATGCFACHFVIPDLIRQKISLLSANDCR</sequence>
<accession>A0A9I9EC07</accession>
<reference evidence="1" key="1">
    <citation type="submission" date="2023-03" db="UniProtKB">
        <authorList>
            <consortium name="EnsemblPlants"/>
        </authorList>
    </citation>
    <scope>IDENTIFICATION</scope>
</reference>
<proteinExistence type="predicted"/>
<dbReference type="AlphaFoldDB" id="A0A9I9EC07"/>
<dbReference type="EnsemblPlants" id="MELO3C031699.2.1">
    <property type="protein sequence ID" value="MELO3C031699.2.1"/>
    <property type="gene ID" value="MELO3C031699.2"/>
</dbReference>
<organism evidence="1">
    <name type="scientific">Cucumis melo</name>
    <name type="common">Muskmelon</name>
    <dbReference type="NCBI Taxonomy" id="3656"/>
    <lineage>
        <taxon>Eukaryota</taxon>
        <taxon>Viridiplantae</taxon>
        <taxon>Streptophyta</taxon>
        <taxon>Embryophyta</taxon>
        <taxon>Tracheophyta</taxon>
        <taxon>Spermatophyta</taxon>
        <taxon>Magnoliopsida</taxon>
        <taxon>eudicotyledons</taxon>
        <taxon>Gunneridae</taxon>
        <taxon>Pentapetalae</taxon>
        <taxon>rosids</taxon>
        <taxon>fabids</taxon>
        <taxon>Cucurbitales</taxon>
        <taxon>Cucurbitaceae</taxon>
        <taxon>Benincaseae</taxon>
        <taxon>Cucumis</taxon>
    </lineage>
</organism>
<evidence type="ECO:0000313" key="1">
    <source>
        <dbReference type="EnsemblPlants" id="MELO3C031699.2.1"/>
    </source>
</evidence>
<dbReference type="Gramene" id="MELO3C031699.2.1">
    <property type="protein sequence ID" value="MELO3C031699.2.1"/>
    <property type="gene ID" value="MELO3C031699.2"/>
</dbReference>
<protein>
    <submittedName>
        <fullName evidence="1">Uncharacterized protein</fullName>
    </submittedName>
</protein>